<evidence type="ECO:0000313" key="1">
    <source>
        <dbReference type="EMBL" id="QHS87280.1"/>
    </source>
</evidence>
<dbReference type="AlphaFoldDB" id="A0A6C0B5D9"/>
<sequence>MSNQAKIIEAIQTLYSKYEQNPFMEQKMVNYVCSQLPLIFENIERTHHERNQRMDELTAEQDMFIQHFLYNNRYFYHPSTETFFYYNGDRYRQYGEDDILFNVLSTISKDANLMQWKHKTKATIMKRIKENHLYKAIPESETIQAVLNLFCPAIFKTKTEAKYFLTILGENIVGKTRNADDDAVVASLIHIVPASTKQFIHRLNTLCQSWFGCNLSQTFKFKYHADHSYSNIRIFNFNLEAENPVFESGFNDRGLDILCVACHYANRYINSDNYALKYSNDAELVNAVFFLKNISPDALVDMFVGEYIGVSEPKVLSEIKISPLADIKISSLADIKISSLADIKISWKNMSYLWRHFLEAKRLPNVIVTTKLKTHLTTRLSDYYDVEADVFAGINSKYLPNVCKFLQFWDDSMEHDETELELEISEVAVLFKKWSESRRESPVQLSEKQICDLITYFYPEVEIEGDKYIYKMKNKMWDKQLDIQMAMEDLKDRLGCEGWRQVTEHVSLYDAYVHYSNYMNGTITKGDDGKRRRPSSGNLAAIRIIVSKQYFDRFLSF</sequence>
<dbReference type="EMBL" id="MN739080">
    <property type="protein sequence ID" value="QHS87280.1"/>
    <property type="molecule type" value="Genomic_DNA"/>
</dbReference>
<name>A0A6C0B5D9_9ZZZZ</name>
<proteinExistence type="predicted"/>
<reference evidence="1" key="1">
    <citation type="journal article" date="2020" name="Nature">
        <title>Giant virus diversity and host interactions through global metagenomics.</title>
        <authorList>
            <person name="Schulz F."/>
            <person name="Roux S."/>
            <person name="Paez-Espino D."/>
            <person name="Jungbluth S."/>
            <person name="Walsh D.A."/>
            <person name="Denef V.J."/>
            <person name="McMahon K.D."/>
            <person name="Konstantinidis K.T."/>
            <person name="Eloe-Fadrosh E.A."/>
            <person name="Kyrpides N.C."/>
            <person name="Woyke T."/>
        </authorList>
    </citation>
    <scope>NUCLEOTIDE SEQUENCE</scope>
    <source>
        <strain evidence="1">GVMAG-M-3300010157-4</strain>
    </source>
</reference>
<protein>
    <submittedName>
        <fullName evidence="1">Uncharacterized protein</fullName>
    </submittedName>
</protein>
<organism evidence="1">
    <name type="scientific">viral metagenome</name>
    <dbReference type="NCBI Taxonomy" id="1070528"/>
    <lineage>
        <taxon>unclassified sequences</taxon>
        <taxon>metagenomes</taxon>
        <taxon>organismal metagenomes</taxon>
    </lineage>
</organism>
<accession>A0A6C0B5D9</accession>